<proteinExistence type="predicted"/>
<name>A0A1B6Q889_SORBI</name>
<dbReference type="EMBL" id="CM000762">
    <property type="protein sequence ID" value="KXG34144.1"/>
    <property type="molecule type" value="Genomic_DNA"/>
</dbReference>
<dbReference type="eggNOG" id="ENOG502S0XA">
    <property type="taxonomic scope" value="Eukaryota"/>
</dbReference>
<reference evidence="2 3" key="1">
    <citation type="journal article" date="2009" name="Nature">
        <title>The Sorghum bicolor genome and the diversification of grasses.</title>
        <authorList>
            <person name="Paterson A.H."/>
            <person name="Bowers J.E."/>
            <person name="Bruggmann R."/>
            <person name="Dubchak I."/>
            <person name="Grimwood J."/>
            <person name="Gundlach H."/>
            <person name="Haberer G."/>
            <person name="Hellsten U."/>
            <person name="Mitros T."/>
            <person name="Poliakov A."/>
            <person name="Schmutz J."/>
            <person name="Spannagl M."/>
            <person name="Tang H."/>
            <person name="Wang X."/>
            <person name="Wicker T."/>
            <person name="Bharti A.K."/>
            <person name="Chapman J."/>
            <person name="Feltus F.A."/>
            <person name="Gowik U."/>
            <person name="Grigoriev I.V."/>
            <person name="Lyons E."/>
            <person name="Maher C.A."/>
            <person name="Martis M."/>
            <person name="Narechania A."/>
            <person name="Otillar R.P."/>
            <person name="Penning B.W."/>
            <person name="Salamov A.A."/>
            <person name="Wang Y."/>
            <person name="Zhang L."/>
            <person name="Carpita N.C."/>
            <person name="Freeling M."/>
            <person name="Gingle A.R."/>
            <person name="Hash C.T."/>
            <person name="Keller B."/>
            <person name="Klein P."/>
            <person name="Kresovich S."/>
            <person name="McCann M.C."/>
            <person name="Ming R."/>
            <person name="Peterson D.G."/>
            <person name="Mehboob-ur-Rahman"/>
            <person name="Ware D."/>
            <person name="Westhoff P."/>
            <person name="Mayer K.F."/>
            <person name="Messing J."/>
            <person name="Rokhsar D.S."/>
        </authorList>
    </citation>
    <scope>NUCLEOTIDE SEQUENCE [LARGE SCALE GENOMIC DNA]</scope>
    <source>
        <strain evidence="3">cv. BTx623</strain>
    </source>
</reference>
<dbReference type="Pfam" id="PF25284">
    <property type="entry name" value="DUF7874"/>
    <property type="match status" value="1"/>
</dbReference>
<evidence type="ECO:0000313" key="3">
    <source>
        <dbReference type="Proteomes" id="UP000000768"/>
    </source>
</evidence>
<keyword evidence="3" id="KW-1185">Reference proteome</keyword>
<organism evidence="2 3">
    <name type="scientific">Sorghum bicolor</name>
    <name type="common">Sorghum</name>
    <name type="synonym">Sorghum vulgare</name>
    <dbReference type="NCBI Taxonomy" id="4558"/>
    <lineage>
        <taxon>Eukaryota</taxon>
        <taxon>Viridiplantae</taxon>
        <taxon>Streptophyta</taxon>
        <taxon>Embryophyta</taxon>
        <taxon>Tracheophyta</taxon>
        <taxon>Spermatophyta</taxon>
        <taxon>Magnoliopsida</taxon>
        <taxon>Liliopsida</taxon>
        <taxon>Poales</taxon>
        <taxon>Poaceae</taxon>
        <taxon>PACMAD clade</taxon>
        <taxon>Panicoideae</taxon>
        <taxon>Andropogonodae</taxon>
        <taxon>Andropogoneae</taxon>
        <taxon>Sorghinae</taxon>
        <taxon>Sorghum</taxon>
    </lineage>
</organism>
<evidence type="ECO:0000256" key="1">
    <source>
        <dbReference type="SAM" id="MobiDB-lite"/>
    </source>
</evidence>
<reference evidence="3" key="2">
    <citation type="journal article" date="2018" name="Plant J.">
        <title>The Sorghum bicolor reference genome: improved assembly, gene annotations, a transcriptome atlas, and signatures of genome organization.</title>
        <authorList>
            <person name="McCormick R.F."/>
            <person name="Truong S.K."/>
            <person name="Sreedasyam A."/>
            <person name="Jenkins J."/>
            <person name="Shu S."/>
            <person name="Sims D."/>
            <person name="Kennedy M."/>
            <person name="Amirebrahimi M."/>
            <person name="Weers B.D."/>
            <person name="McKinley B."/>
            <person name="Mattison A."/>
            <person name="Morishige D.T."/>
            <person name="Grimwood J."/>
            <person name="Schmutz J."/>
            <person name="Mullet J.E."/>
        </authorList>
    </citation>
    <scope>NUCLEOTIDE SEQUENCE [LARGE SCALE GENOMIC DNA]</scope>
    <source>
        <strain evidence="3">cv. BTx623</strain>
    </source>
</reference>
<dbReference type="OrthoDB" id="785636at2759"/>
<dbReference type="PANTHER" id="PTHR37216:SF1">
    <property type="entry name" value="EXPRESSED PROTEIN"/>
    <property type="match status" value="1"/>
</dbReference>
<dbReference type="Gramene" id="KXG34144">
    <property type="protein sequence ID" value="KXG34144"/>
    <property type="gene ID" value="SORBI_3003G430800"/>
</dbReference>
<dbReference type="PANTHER" id="PTHR37216">
    <property type="entry name" value="EXPRESSED PROTEIN"/>
    <property type="match status" value="1"/>
</dbReference>
<protein>
    <submittedName>
        <fullName evidence="2">Uncharacterized protein</fullName>
    </submittedName>
</protein>
<dbReference type="InterPro" id="IPR057196">
    <property type="entry name" value="DUF7874"/>
</dbReference>
<dbReference type="Proteomes" id="UP000000768">
    <property type="component" value="Chromosome 3"/>
</dbReference>
<dbReference type="FunCoup" id="A0A1B6Q889">
    <property type="interactions" value="420"/>
</dbReference>
<feature type="compositionally biased region" description="Polar residues" evidence="1">
    <location>
        <begin position="1"/>
        <end position="19"/>
    </location>
</feature>
<accession>A0A1B6Q889</accession>
<dbReference type="InParanoid" id="A0A1B6Q889"/>
<dbReference type="STRING" id="4558.A0A1B6Q889"/>
<sequence>MNMITSSRPGSFCVSSGMEQENIEAKQQGGDASEISQNQKGVAEKGEAEAAEVSNRANPPSDAEKLIAFMEDHYDDVVARVQSFDEFYHAIFELIEMFCEERGQLQYRIAEKKTLEEAYNKHHRSDGNVTKEEFDAMSREVVTGGSFRVGKASVELGMLLFGAPACALLAKRILPGLGWLSDDVVVPLATSGSVAYLIKSKRL</sequence>
<dbReference type="AlphaFoldDB" id="A0A1B6Q889"/>
<dbReference type="OMA" id="AFMEDHY"/>
<feature type="region of interest" description="Disordered" evidence="1">
    <location>
        <begin position="1"/>
        <end position="60"/>
    </location>
</feature>
<gene>
    <name evidence="2" type="ORF">SORBI_3003G430800</name>
</gene>
<evidence type="ECO:0000313" key="2">
    <source>
        <dbReference type="EMBL" id="KXG34144.1"/>
    </source>
</evidence>